<protein>
    <submittedName>
        <fullName evidence="1">Uncharacterized protein</fullName>
    </submittedName>
</protein>
<dbReference type="Proteomes" id="UP000036202">
    <property type="component" value="Chromosome"/>
</dbReference>
<dbReference type="PATRIC" id="fig|135735.6.peg.1594"/>
<dbReference type="AlphaFoldDB" id="A0A0H4KGS6"/>
<proteinExistence type="predicted"/>
<keyword evidence="2" id="KW-1185">Reference proteome</keyword>
<organism evidence="1 2">
    <name type="scientific">Priestia filamentosa</name>
    <dbReference type="NCBI Taxonomy" id="1402861"/>
    <lineage>
        <taxon>Bacteria</taxon>
        <taxon>Bacillati</taxon>
        <taxon>Bacillota</taxon>
        <taxon>Bacilli</taxon>
        <taxon>Bacillales</taxon>
        <taxon>Bacillaceae</taxon>
        <taxon>Priestia</taxon>
    </lineage>
</organism>
<evidence type="ECO:0000313" key="2">
    <source>
        <dbReference type="Proteomes" id="UP000036202"/>
    </source>
</evidence>
<dbReference type="KEGG" id="beo:BEH_07790"/>
<gene>
    <name evidence="1" type="ORF">BEH_07790</name>
</gene>
<name>A0A0H4KGS6_9BACI</name>
<dbReference type="RefSeq" id="WP_046216972.1">
    <property type="nucleotide sequence ID" value="NZ_CP011974.1"/>
</dbReference>
<sequence length="65" mass="7714">MVDFPSARIRFDEIRDKGTYIMFVNGKRYGSGDLVRIRELISNYILIHQIHNKEDVSFRIVRGEK</sequence>
<reference evidence="1 2" key="1">
    <citation type="journal article" date="2015" name="PLoS ONE">
        <title>Genome Sequence of Bacillus endophyticus and Analysis of Its Companion Mechanism in the Ketogulonigenium vulgare-Bacillus Strain Consortium.</title>
        <authorList>
            <person name="Jia N."/>
            <person name="Du J."/>
            <person name="Ding M.Z."/>
            <person name="Gao F."/>
            <person name="Yuan Y.J."/>
        </authorList>
    </citation>
    <scope>NUCLEOTIDE SEQUENCE [LARGE SCALE GENOMIC DNA]</scope>
    <source>
        <strain evidence="1 2">Hbe603</strain>
    </source>
</reference>
<dbReference type="EMBL" id="CP011974">
    <property type="protein sequence ID" value="AKO92011.1"/>
    <property type="molecule type" value="Genomic_DNA"/>
</dbReference>
<accession>A0A0H4KGS6</accession>
<reference evidence="2" key="2">
    <citation type="submission" date="2015-06" db="EMBL/GenBank/DDBJ databases">
        <title>Genome Sequence of Bacillus endophyticus and Analysis of its Companion Mechanism in the Ketogulonigenium vulgare-Bacillus strain Consortium.</title>
        <authorList>
            <person name="Jia N."/>
            <person name="Du J."/>
            <person name="Ding M.-Z."/>
            <person name="Gao F."/>
            <person name="Yuan Y.-J."/>
        </authorList>
    </citation>
    <scope>NUCLEOTIDE SEQUENCE [LARGE SCALE GENOMIC DNA]</scope>
    <source>
        <strain evidence="2">Hbe603</strain>
    </source>
</reference>
<evidence type="ECO:0000313" key="1">
    <source>
        <dbReference type="EMBL" id="AKO92011.1"/>
    </source>
</evidence>